<feature type="domain" description="Ion transport" evidence="7">
    <location>
        <begin position="879"/>
        <end position="1152"/>
    </location>
</feature>
<protein>
    <recommendedName>
        <fullName evidence="7">Ion transport domain-containing protein</fullName>
    </recommendedName>
</protein>
<dbReference type="InterPro" id="IPR005821">
    <property type="entry name" value="Ion_trans_dom"/>
</dbReference>
<feature type="region of interest" description="Disordered" evidence="5">
    <location>
        <begin position="619"/>
        <end position="639"/>
    </location>
</feature>
<dbReference type="SUPFAM" id="SSF81324">
    <property type="entry name" value="Voltage-gated potassium channels"/>
    <property type="match status" value="2"/>
</dbReference>
<feature type="region of interest" description="Disordered" evidence="5">
    <location>
        <begin position="44"/>
        <end position="63"/>
    </location>
</feature>
<keyword evidence="3 6" id="KW-1133">Transmembrane helix</keyword>
<name>A0A9W7GB86_9STRA</name>
<feature type="compositionally biased region" description="Low complexity" evidence="5">
    <location>
        <begin position="115"/>
        <end position="147"/>
    </location>
</feature>
<evidence type="ECO:0000256" key="4">
    <source>
        <dbReference type="ARBA" id="ARBA00023136"/>
    </source>
</evidence>
<comment type="subcellular location">
    <subcellularLocation>
        <location evidence="1">Membrane</location>
        <topology evidence="1">Multi-pass membrane protein</topology>
    </subcellularLocation>
</comment>
<feature type="transmembrane region" description="Helical" evidence="6">
    <location>
        <begin position="1027"/>
        <end position="1047"/>
    </location>
</feature>
<dbReference type="Proteomes" id="UP001165065">
    <property type="component" value="Unassembled WGS sequence"/>
</dbReference>
<dbReference type="PANTHER" id="PTHR47823">
    <property type="entry name" value="ION_TRANS DOMAIN-CONTAINING PROTEIN"/>
    <property type="match status" value="1"/>
</dbReference>
<dbReference type="OrthoDB" id="432483at2759"/>
<evidence type="ECO:0000256" key="5">
    <source>
        <dbReference type="SAM" id="MobiDB-lite"/>
    </source>
</evidence>
<dbReference type="Gene3D" id="2.60.120.10">
    <property type="entry name" value="Jelly Rolls"/>
    <property type="match status" value="1"/>
</dbReference>
<reference evidence="9" key="1">
    <citation type="journal article" date="2023" name="Commun. Biol.">
        <title>Genome analysis of Parmales, the sister group of diatoms, reveals the evolutionary specialization of diatoms from phago-mixotrophs to photoautotrophs.</title>
        <authorList>
            <person name="Ban H."/>
            <person name="Sato S."/>
            <person name="Yoshikawa S."/>
            <person name="Yamada K."/>
            <person name="Nakamura Y."/>
            <person name="Ichinomiya M."/>
            <person name="Sato N."/>
            <person name="Blanc-Mathieu R."/>
            <person name="Endo H."/>
            <person name="Kuwata A."/>
            <person name="Ogata H."/>
        </authorList>
    </citation>
    <scope>NUCLEOTIDE SEQUENCE [LARGE SCALE GENOMIC DNA]</scope>
</reference>
<keyword evidence="9" id="KW-1185">Reference proteome</keyword>
<evidence type="ECO:0000256" key="3">
    <source>
        <dbReference type="ARBA" id="ARBA00022989"/>
    </source>
</evidence>
<evidence type="ECO:0000256" key="1">
    <source>
        <dbReference type="ARBA" id="ARBA00004141"/>
    </source>
</evidence>
<keyword evidence="4 6" id="KW-0472">Membrane</keyword>
<feature type="transmembrane region" description="Helical" evidence="6">
    <location>
        <begin position="433"/>
        <end position="452"/>
    </location>
</feature>
<dbReference type="GO" id="GO:0016020">
    <property type="term" value="C:membrane"/>
    <property type="evidence" value="ECO:0007669"/>
    <property type="project" value="UniProtKB-SubCell"/>
</dbReference>
<feature type="transmembrane region" description="Helical" evidence="6">
    <location>
        <begin position="387"/>
        <end position="405"/>
    </location>
</feature>
<accession>A0A9W7GB86</accession>
<gene>
    <name evidence="8" type="ORF">TrCOL_g151</name>
</gene>
<dbReference type="GO" id="GO:0005249">
    <property type="term" value="F:voltage-gated potassium channel activity"/>
    <property type="evidence" value="ECO:0007669"/>
    <property type="project" value="InterPro"/>
</dbReference>
<dbReference type="SUPFAM" id="SSF51206">
    <property type="entry name" value="cAMP-binding domain-like"/>
    <property type="match status" value="2"/>
</dbReference>
<feature type="transmembrane region" description="Helical" evidence="6">
    <location>
        <begin position="1099"/>
        <end position="1119"/>
    </location>
</feature>
<evidence type="ECO:0000313" key="8">
    <source>
        <dbReference type="EMBL" id="GMI38938.1"/>
    </source>
</evidence>
<feature type="transmembrane region" description="Helical" evidence="6">
    <location>
        <begin position="879"/>
        <end position="898"/>
    </location>
</feature>
<dbReference type="InterPro" id="IPR003938">
    <property type="entry name" value="K_chnl_volt-dep_EAG/ELK/ERG"/>
</dbReference>
<comment type="caution">
    <text evidence="8">The sequence shown here is derived from an EMBL/GenBank/DDBJ whole genome shotgun (WGS) entry which is preliminary data.</text>
</comment>
<sequence>MAGKAAFSMAFAGEYTGSTGQLNFQGNGSSSDILKTWGEDGVINEDDEFSDGDTAFDPSDLRHTRTNNEIQFWDSLKETITSNKKSEEENGKKMQKLMKNTFIAKMLAKRREGPSPDSSTSPKNSPKNSQEGPSSPASSAKSPLSPTKSEKHNKQSLMSRLGHKAKVYGAQDEYAQSQSINASNESTYLSLKRDTHVANPFLEKVRLKAALAKKKQQEKHRKVINPYSNWKITWDFTVGALIAYSVVVIPWRISYHQDTIEGTGPWVFEVALDVVFAVDLGFNFFTGIYLTNGRFIADRQVISIGYLKSWFFVDLISTFPFDRMLPLIGIEDSDKNNLSVRALKLLRSTRLIRLLRVAKILRLDHKFAKLADVHELISPALVRLFKLLYKILFVAHLLACFWFFTNTCHHVGDPSILPDSDDVWTRCGSNSLLSQYIASFYWTIATMMAVGYGDIYSVTNEERFYAIMTQVIGAVAFGFIIATVTIIIETMDPEASAKRRRKDELLDYLNERGYSKDLQKRARKHFHYFQAKTSAFSEMHIVSELSHTLREVLLFESRNSIISNIRMFRYGVSDQFITECVLRLKPMLMSYHQGFGNKGDISEEVYFVTKGRVEGLNLVLNSPTSPEENEEDKDKEDRPKHRAVIALVVSDGYELELSNCLNEKPMDLRYRASSVTDLMWLDHASLMYLKACFFRSVSALQYRANRYDRMIEAVLKCPVKDYGDNVYMHEKIIRNSALVRSKDVKETVLNSIRNHTILPNLNSPPSNVASKKIKDLQVKDSGRKMTVKDSGRKMTVKDSGRKMSVFASMSPGSIDAYRRSPSMNSMLNNDTGDEEPTELLLRTWVMDPLENKLVEKEETEADLRKRYLLNPTATAKLKWDLFVGLLIITSVIIVPLRLGFDIGLSTEWAVFDWSTDFFFALDIAINFRTCFLDDQQILHTSTSLISSHYLKGWLFIDVVSTIPFDKIASLLLSGNNSDELRSLRLIRIVRLVRLAKLIKLLRQQASNDGAGNEVLSLNPTFVKISKLLATLFFIGHIFACFFSYITLDAVALYGSDLNSTNVDNFAGGYYPHETAFNPDIPWNAVSSWWVKLGHPEEAIWSRYLASLYWAFTTMTTVGYGDVVPTTDLERVYASLIMILGATVFGYIVGSVSGLASNPHGAAARGSEKNLLIANYLEEQNIKPALRRMAKEQCNFNKNYISVFDEAKILSNFPISIRREMIVETNAETIANISIFSDDVSLITNVMHYLRPAFFAAGQYIYRTSDEGVKAIMFLLDGIAEEVPDKDWAKLQRENSGVLNPTIKKLFSSVDNVEEKGIDTEKSTKGLHRKIIEAGKCFGYQCFVAESESSGRKAPPTAYRAFTSCSIMLLTEYAMKSIIERHPVLREKLKEALKQAILRQTASDDVLNAQVQKFKKKNSMFTALQGAMTGGKNVELLRRAIDTGKSVEDVKALDADEKETVVNKIKRERESAEQLRVQSSKDVVLLDHHTSDDEIDVEHA</sequence>
<feature type="transmembrane region" description="Helical" evidence="6">
    <location>
        <begin position="232"/>
        <end position="254"/>
    </location>
</feature>
<dbReference type="EMBL" id="BRYA01001100">
    <property type="protein sequence ID" value="GMI38938.1"/>
    <property type="molecule type" value="Genomic_DNA"/>
</dbReference>
<evidence type="ECO:0000256" key="6">
    <source>
        <dbReference type="SAM" id="Phobius"/>
    </source>
</evidence>
<keyword evidence="2 6" id="KW-0812">Transmembrane</keyword>
<dbReference type="InterPro" id="IPR014710">
    <property type="entry name" value="RmlC-like_jellyroll"/>
</dbReference>
<feature type="transmembrane region" description="Helical" evidence="6">
    <location>
        <begin position="1131"/>
        <end position="1149"/>
    </location>
</feature>
<organism evidence="8 9">
    <name type="scientific">Triparma columacea</name>
    <dbReference type="NCBI Taxonomy" id="722753"/>
    <lineage>
        <taxon>Eukaryota</taxon>
        <taxon>Sar</taxon>
        <taxon>Stramenopiles</taxon>
        <taxon>Ochrophyta</taxon>
        <taxon>Bolidophyceae</taxon>
        <taxon>Parmales</taxon>
        <taxon>Triparmaceae</taxon>
        <taxon>Triparma</taxon>
    </lineage>
</organism>
<feature type="transmembrane region" description="Helical" evidence="6">
    <location>
        <begin position="266"/>
        <end position="290"/>
    </location>
</feature>
<feature type="region of interest" description="Disordered" evidence="5">
    <location>
        <begin position="110"/>
        <end position="157"/>
    </location>
</feature>
<evidence type="ECO:0000313" key="9">
    <source>
        <dbReference type="Proteomes" id="UP001165065"/>
    </source>
</evidence>
<dbReference type="PRINTS" id="PR01463">
    <property type="entry name" value="EAGCHANLFMLY"/>
</dbReference>
<dbReference type="Gene3D" id="1.10.287.630">
    <property type="entry name" value="Helix hairpin bin"/>
    <property type="match status" value="1"/>
</dbReference>
<feature type="domain" description="Ion transport" evidence="7">
    <location>
        <begin position="233"/>
        <end position="489"/>
    </location>
</feature>
<dbReference type="PANTHER" id="PTHR47823:SF9">
    <property type="entry name" value="CHROMOSOME UNDETERMINED SCAFFOLD_10, WHOLE GENOME SHOTGUN SEQUENCE"/>
    <property type="match status" value="1"/>
</dbReference>
<dbReference type="InterPro" id="IPR018490">
    <property type="entry name" value="cNMP-bd_dom_sf"/>
</dbReference>
<feature type="transmembrane region" description="Helical" evidence="6">
    <location>
        <begin position="464"/>
        <end position="488"/>
    </location>
</feature>
<dbReference type="Pfam" id="PF00520">
    <property type="entry name" value="Ion_trans"/>
    <property type="match status" value="2"/>
</dbReference>
<proteinExistence type="predicted"/>
<evidence type="ECO:0000259" key="7">
    <source>
        <dbReference type="Pfam" id="PF00520"/>
    </source>
</evidence>
<dbReference type="Gene3D" id="1.10.287.70">
    <property type="match status" value="2"/>
</dbReference>
<evidence type="ECO:0000256" key="2">
    <source>
        <dbReference type="ARBA" id="ARBA00022692"/>
    </source>
</evidence>